<evidence type="ECO:0000313" key="6">
    <source>
        <dbReference type="Proteomes" id="UP000002941"/>
    </source>
</evidence>
<dbReference type="EMBL" id="AKFT01000058">
    <property type="protein sequence ID" value="EJF46516.1"/>
    <property type="molecule type" value="Genomic_DNA"/>
</dbReference>
<evidence type="ECO:0000313" key="5">
    <source>
        <dbReference type="EMBL" id="EJF46516.1"/>
    </source>
</evidence>
<gene>
    <name evidence="5" type="ORF">HMPREF1318_1674</name>
</gene>
<keyword evidence="2" id="KW-0812">Transmembrane</keyword>
<dbReference type="PANTHER" id="PTHR24094">
    <property type="entry name" value="SECRETED PROTEIN"/>
    <property type="match status" value="1"/>
</dbReference>
<feature type="region of interest" description="Disordered" evidence="1">
    <location>
        <begin position="251"/>
        <end position="271"/>
    </location>
</feature>
<feature type="signal peptide" evidence="3">
    <location>
        <begin position="1"/>
        <end position="23"/>
    </location>
</feature>
<keyword evidence="3" id="KW-0732">Signal</keyword>
<keyword evidence="2" id="KW-1133">Transmembrane helix</keyword>
<protein>
    <submittedName>
        <fullName evidence="5">PF07510 family protein</fullName>
    </submittedName>
</protein>
<dbReference type="AlphaFoldDB" id="J0XCU0"/>
<comment type="caution">
    <text evidence="5">The sequence shown here is derived from an EMBL/GenBank/DDBJ whole genome shotgun (WGS) entry which is preliminary data.</text>
</comment>
<dbReference type="Pfam" id="PF07510">
    <property type="entry name" value="GmrSD_C"/>
    <property type="match status" value="1"/>
</dbReference>
<feature type="domain" description="GmrSD restriction endonucleases C-terminal" evidence="4">
    <location>
        <begin position="90"/>
        <end position="187"/>
    </location>
</feature>
<dbReference type="RefSeq" id="WP_008730609.1">
    <property type="nucleotide sequence ID" value="NZ_AKFT01000058.1"/>
</dbReference>
<evidence type="ECO:0000256" key="2">
    <source>
        <dbReference type="SAM" id="Phobius"/>
    </source>
</evidence>
<feature type="chain" id="PRO_5003741589" evidence="3">
    <location>
        <begin position="24"/>
        <end position="317"/>
    </location>
</feature>
<dbReference type="OrthoDB" id="5196645at2"/>
<accession>J0XCU0</accession>
<reference evidence="5 6" key="1">
    <citation type="submission" date="2012-05" db="EMBL/GenBank/DDBJ databases">
        <authorList>
            <person name="Harkins D.M."/>
            <person name="Madupu R."/>
            <person name="Durkin A.S."/>
            <person name="Torralba M."/>
            <person name="Methe B."/>
            <person name="Sutton G.G."/>
            <person name="Nelson K.E."/>
        </authorList>
    </citation>
    <scope>NUCLEOTIDE SEQUENCE [LARGE SCALE GENOMIC DNA]</scope>
    <source>
        <strain evidence="5 6">F0489</strain>
    </source>
</reference>
<dbReference type="PANTHER" id="PTHR24094:SF15">
    <property type="entry name" value="AMP-DEPENDENT SYNTHETASE_LIGASE DOMAIN-CONTAINING PROTEIN-RELATED"/>
    <property type="match status" value="1"/>
</dbReference>
<dbReference type="Proteomes" id="UP000002941">
    <property type="component" value="Unassembled WGS sequence"/>
</dbReference>
<name>J0XCU0_9ACTO</name>
<dbReference type="eggNOG" id="COG2356">
    <property type="taxonomic scope" value="Bacteria"/>
</dbReference>
<evidence type="ECO:0000259" key="4">
    <source>
        <dbReference type="Pfam" id="PF07510"/>
    </source>
</evidence>
<dbReference type="InterPro" id="IPR011089">
    <property type="entry name" value="GmrSD_C"/>
</dbReference>
<keyword evidence="6" id="KW-1185">Reference proteome</keyword>
<keyword evidence="2" id="KW-0472">Membrane</keyword>
<evidence type="ECO:0000256" key="1">
    <source>
        <dbReference type="SAM" id="MobiDB-lite"/>
    </source>
</evidence>
<evidence type="ECO:0000256" key="3">
    <source>
        <dbReference type="SAM" id="SignalP"/>
    </source>
</evidence>
<organism evidence="5 6">
    <name type="scientific">Actinomyces massiliensis F0489</name>
    <dbReference type="NCBI Taxonomy" id="1125718"/>
    <lineage>
        <taxon>Bacteria</taxon>
        <taxon>Bacillati</taxon>
        <taxon>Actinomycetota</taxon>
        <taxon>Actinomycetes</taxon>
        <taxon>Actinomycetales</taxon>
        <taxon>Actinomycetaceae</taxon>
        <taxon>Actinomyces</taxon>
    </lineage>
</organism>
<sequence length="317" mass="33674">MKRILAAALSAVAIASTGGVATAETPDDVSYSSLSVAVAALADDDPAPTDWTTHTPDNDSASHLDAFAASGGRTGWFGQSWYDLDGNGCDTRNDILKRDLVGSVYKDRSACVVAAGTLEDPYTGATIRFKRGKETSQDVQIDHVIPLGFVYAHGGWKWDADTRLAIANDPLNLLAVDGRANSSKSDAGPATSPKGTGADYIVNGGGGWLPDNSDYTCRYAARFARVALKYELGLGKTDSVALSKILTQCATTEDKPQPSPPNEAAPASGTADLLTLPQPIRRLWGEIEDWLIEHPIYVVGAALGLYLMATRMTRGRR</sequence>
<proteinExistence type="predicted"/>
<feature type="transmembrane region" description="Helical" evidence="2">
    <location>
        <begin position="290"/>
        <end position="309"/>
    </location>
</feature>